<feature type="transmembrane region" description="Helical" evidence="1">
    <location>
        <begin position="20"/>
        <end position="37"/>
    </location>
</feature>
<dbReference type="Proteomes" id="UP001320245">
    <property type="component" value="Unassembled WGS sequence"/>
</dbReference>
<comment type="caution">
    <text evidence="2">The sequence shown here is derived from an EMBL/GenBank/DDBJ whole genome shotgun (WGS) entry which is preliminary data.</text>
</comment>
<accession>A0AAN9YGT9</accession>
<keyword evidence="1" id="KW-1133">Transmembrane helix</keyword>
<evidence type="ECO:0000313" key="3">
    <source>
        <dbReference type="Proteomes" id="UP001320245"/>
    </source>
</evidence>
<evidence type="ECO:0000256" key="1">
    <source>
        <dbReference type="SAM" id="Phobius"/>
    </source>
</evidence>
<evidence type="ECO:0000313" key="2">
    <source>
        <dbReference type="EMBL" id="KAK7741756.1"/>
    </source>
</evidence>
<keyword evidence="1" id="KW-0812">Transmembrane</keyword>
<keyword evidence="1" id="KW-0472">Membrane</keyword>
<keyword evidence="3" id="KW-1185">Reference proteome</keyword>
<sequence>MPLRLPNMRLPPTNPSTEILTFATAGALVLTPLYMIIPGATERVATTTARWAPRWERNINYFVAPAERTTRRIAPPVGRTVRSIDDRLPLGAVARDVDRRIKSGIDRAGGWGRSF</sequence>
<name>A0AAN9YGT9_9PEZI</name>
<dbReference type="AlphaFoldDB" id="A0AAN9YGT9"/>
<reference evidence="2 3" key="1">
    <citation type="journal article" date="2023" name="PLoS ONE">
        <title>Cytospora paraplurivora sp. nov. isolated from orchards with fruit tree decline syndrome in Ontario, Canada.</title>
        <authorList>
            <person name="Ilyukhin E."/>
            <person name="Nguyen H.D.T."/>
            <person name="Castle A.J."/>
            <person name="Ellouze W."/>
        </authorList>
    </citation>
    <scope>NUCLEOTIDE SEQUENCE [LARGE SCALE GENOMIC DNA]</scope>
    <source>
        <strain evidence="2 3">FDS-564</strain>
    </source>
</reference>
<dbReference type="EMBL" id="JAJSPL020000017">
    <property type="protein sequence ID" value="KAK7741756.1"/>
    <property type="molecule type" value="Genomic_DNA"/>
</dbReference>
<proteinExistence type="predicted"/>
<organism evidence="2 3">
    <name type="scientific">Cytospora paraplurivora</name>
    <dbReference type="NCBI Taxonomy" id="2898453"/>
    <lineage>
        <taxon>Eukaryota</taxon>
        <taxon>Fungi</taxon>
        <taxon>Dikarya</taxon>
        <taxon>Ascomycota</taxon>
        <taxon>Pezizomycotina</taxon>
        <taxon>Sordariomycetes</taxon>
        <taxon>Sordariomycetidae</taxon>
        <taxon>Diaporthales</taxon>
        <taxon>Cytosporaceae</taxon>
        <taxon>Cytospora</taxon>
    </lineage>
</organism>
<protein>
    <submittedName>
        <fullName evidence="2">Uncharacterized protein</fullName>
    </submittedName>
</protein>
<gene>
    <name evidence="2" type="ORF">SLS53_004819</name>
</gene>